<dbReference type="EMBL" id="JBJKFK010000342">
    <property type="protein sequence ID" value="KAL3317703.1"/>
    <property type="molecule type" value="Genomic_DNA"/>
</dbReference>
<dbReference type="Pfam" id="PF20416">
    <property type="entry name" value="UTP20"/>
    <property type="match status" value="1"/>
</dbReference>
<dbReference type="AlphaFoldDB" id="A0ABD2QDS1"/>
<sequence length="478" mass="53851">MREEQSNELRKVIHVPLTVALVSLLTRLPCGNLQSHLPQIVLRLVDHLRPNKDNNPELRKEALAAICRIVKMLRGGRVFDNVLVTIAHQLNKGYACHQVRLHVLDRLLFEVEKGARGGLWSFRSGDFDLVGRLLTRLYLDEMVGQLAEEIDNRRAAGHSLTSTSNRKNIDPHALTQEDLSAMDSNDLPEARGLKAPDGLARLCRMLSTQGLCQMFEDLTRAVWNASSGDALQSNNSDEHVEQRKEKYGKSAEMLGCGLRYRKRALARLETAIQRLGTRAGLLCPPQQQLSRVDPREIFQLSVQIVKKNLSDCVAQEALQDLPKWAVDQDQKVPKIKVREHVVPAGWGPCRSAPLEPKWDYLGIPPEPKREASLVAKAQSSNSQSFLLVSLALNAIYGLLDAHHSEELQQTLRLATVALRSNLIRVINGGVKCLHKIFLITTSEIPFRRSHQKHRKIPIGRFASWKLRLAYFKIPAIKF</sequence>
<organism evidence="2 3">
    <name type="scientific">Cichlidogyrus casuarinus</name>
    <dbReference type="NCBI Taxonomy" id="1844966"/>
    <lineage>
        <taxon>Eukaryota</taxon>
        <taxon>Metazoa</taxon>
        <taxon>Spiralia</taxon>
        <taxon>Lophotrochozoa</taxon>
        <taxon>Platyhelminthes</taxon>
        <taxon>Monogenea</taxon>
        <taxon>Monopisthocotylea</taxon>
        <taxon>Dactylogyridea</taxon>
        <taxon>Ancyrocephalidae</taxon>
        <taxon>Cichlidogyrus</taxon>
    </lineage>
</organism>
<dbReference type="Proteomes" id="UP001626550">
    <property type="component" value="Unassembled WGS sequence"/>
</dbReference>
<evidence type="ECO:0000313" key="3">
    <source>
        <dbReference type="Proteomes" id="UP001626550"/>
    </source>
</evidence>
<name>A0ABD2QDS1_9PLAT</name>
<proteinExistence type="predicted"/>
<dbReference type="InterPro" id="IPR016024">
    <property type="entry name" value="ARM-type_fold"/>
</dbReference>
<accession>A0ABD2QDS1</accession>
<dbReference type="PANTHER" id="PTHR17695">
    <property type="entry name" value="SMALL SUBUNIT PROCESSOME COMPONENT 20 HOMOLOG"/>
    <property type="match status" value="1"/>
</dbReference>
<dbReference type="InterPro" id="IPR052575">
    <property type="entry name" value="SSU_processome_comp_20"/>
</dbReference>
<comment type="caution">
    <text evidence="2">The sequence shown here is derived from an EMBL/GenBank/DDBJ whole genome shotgun (WGS) entry which is preliminary data.</text>
</comment>
<dbReference type="InterPro" id="IPR046523">
    <property type="entry name" value="UTP20_dom"/>
</dbReference>
<dbReference type="SUPFAM" id="SSF48371">
    <property type="entry name" value="ARM repeat"/>
    <property type="match status" value="1"/>
</dbReference>
<feature type="domain" description="U3 small nucleolar RNA-associated protein 20" evidence="1">
    <location>
        <begin position="8"/>
        <end position="153"/>
    </location>
</feature>
<keyword evidence="3" id="KW-1185">Reference proteome</keyword>
<evidence type="ECO:0000313" key="2">
    <source>
        <dbReference type="EMBL" id="KAL3317703.1"/>
    </source>
</evidence>
<dbReference type="PANTHER" id="PTHR17695:SF11">
    <property type="entry name" value="SMALL SUBUNIT PROCESSOME COMPONENT 20 HOMOLOG"/>
    <property type="match status" value="1"/>
</dbReference>
<gene>
    <name evidence="2" type="ORF">Ciccas_003634</name>
</gene>
<reference evidence="2 3" key="1">
    <citation type="submission" date="2024-11" db="EMBL/GenBank/DDBJ databases">
        <title>Adaptive evolution of stress response genes in parasites aligns with host niche diversity.</title>
        <authorList>
            <person name="Hahn C."/>
            <person name="Resl P."/>
        </authorList>
    </citation>
    <scope>NUCLEOTIDE SEQUENCE [LARGE SCALE GENOMIC DNA]</scope>
    <source>
        <strain evidence="2">EGGRZ-B1_66</strain>
        <tissue evidence="2">Body</tissue>
    </source>
</reference>
<protein>
    <recommendedName>
        <fullName evidence="1">U3 small nucleolar RNA-associated protein 20 domain-containing protein</fullName>
    </recommendedName>
</protein>
<evidence type="ECO:0000259" key="1">
    <source>
        <dbReference type="Pfam" id="PF20416"/>
    </source>
</evidence>